<name>A0ABS4XVU1_9ACTN</name>
<dbReference type="InterPro" id="IPR018656">
    <property type="entry name" value="DUF2087"/>
</dbReference>
<gene>
    <name evidence="2" type="ORF">JO379_000091</name>
</gene>
<evidence type="ECO:0000259" key="1">
    <source>
        <dbReference type="Pfam" id="PF09860"/>
    </source>
</evidence>
<proteinExistence type="predicted"/>
<keyword evidence="3" id="KW-1185">Reference proteome</keyword>
<dbReference type="EMBL" id="JAGIOH010000001">
    <property type="protein sequence ID" value="MBP2400622.1"/>
    <property type="molecule type" value="Genomic_DNA"/>
</dbReference>
<protein>
    <recommendedName>
        <fullName evidence="1">DUF2087 domain-containing protein</fullName>
    </recommendedName>
</protein>
<feature type="domain" description="DUF2087" evidence="1">
    <location>
        <begin position="132"/>
        <end position="200"/>
    </location>
</feature>
<dbReference type="Pfam" id="PF09860">
    <property type="entry name" value="DUF2087"/>
    <property type="match status" value="1"/>
</dbReference>
<reference evidence="2 3" key="1">
    <citation type="submission" date="2021-03" db="EMBL/GenBank/DDBJ databases">
        <title>Sequencing the genomes of 1000 actinobacteria strains.</title>
        <authorList>
            <person name="Klenk H.-P."/>
        </authorList>
    </citation>
    <scope>NUCLEOTIDE SEQUENCE [LARGE SCALE GENOMIC DNA]</scope>
    <source>
        <strain evidence="2 3">DSM 41480</strain>
    </source>
</reference>
<organism evidence="2 3">
    <name type="scientific">Streptomyces syringium</name>
    <dbReference type="NCBI Taxonomy" id="76729"/>
    <lineage>
        <taxon>Bacteria</taxon>
        <taxon>Bacillati</taxon>
        <taxon>Actinomycetota</taxon>
        <taxon>Actinomycetes</taxon>
        <taxon>Kitasatosporales</taxon>
        <taxon>Streptomycetaceae</taxon>
        <taxon>Streptomyces</taxon>
    </lineage>
</organism>
<dbReference type="Proteomes" id="UP001519291">
    <property type="component" value="Unassembled WGS sequence"/>
</dbReference>
<evidence type="ECO:0000313" key="2">
    <source>
        <dbReference type="EMBL" id="MBP2400622.1"/>
    </source>
</evidence>
<accession>A0ABS4XVU1</accession>
<sequence>MALDLGHAADGLGAPNDNRKMDIMNTAPAEDHPPSCRDLVGILAQSDRRAAYAALALGATSVAEVADLAKLRPPAAAAALRKLTDGRIAAYDSEKHTYRLLDDTFRLAVQAEVKISGRGDGDGAGSYFRRGRLTSIPGNAEVRHRVLTVVTDSFEPGVAYSEAKVNAICGEWLDDWVSLRRALVDEGLLTRNRSGTAYERV</sequence>
<evidence type="ECO:0000313" key="3">
    <source>
        <dbReference type="Proteomes" id="UP001519291"/>
    </source>
</evidence>
<comment type="caution">
    <text evidence="2">The sequence shown here is derived from an EMBL/GenBank/DDBJ whole genome shotgun (WGS) entry which is preliminary data.</text>
</comment>